<evidence type="ECO:0000313" key="2">
    <source>
        <dbReference type="EMBL" id="QIW96802.1"/>
    </source>
</evidence>
<dbReference type="InterPro" id="IPR029063">
    <property type="entry name" value="SAM-dependent_MTases_sf"/>
</dbReference>
<keyword evidence="1" id="KW-0812">Transmembrane</keyword>
<reference evidence="2 3" key="1">
    <citation type="journal article" date="2016" name="Sci. Rep.">
        <title>Peltaster fructicola genome reveals evolution from an invasive phytopathogen to an ectophytic parasite.</title>
        <authorList>
            <person name="Xu C."/>
            <person name="Chen H."/>
            <person name="Gleason M.L."/>
            <person name="Xu J.R."/>
            <person name="Liu H."/>
            <person name="Zhang R."/>
            <person name="Sun G."/>
        </authorList>
    </citation>
    <scope>NUCLEOTIDE SEQUENCE [LARGE SCALE GENOMIC DNA]</scope>
    <source>
        <strain evidence="2 3">LNHT1506</strain>
    </source>
</reference>
<dbReference type="Proteomes" id="UP000503462">
    <property type="component" value="Chromosome 2"/>
</dbReference>
<evidence type="ECO:0000313" key="3">
    <source>
        <dbReference type="Proteomes" id="UP000503462"/>
    </source>
</evidence>
<keyword evidence="1" id="KW-1133">Transmembrane helix</keyword>
<dbReference type="OrthoDB" id="407477at2759"/>
<keyword evidence="3" id="KW-1185">Reference proteome</keyword>
<proteinExistence type="predicted"/>
<feature type="transmembrane region" description="Helical" evidence="1">
    <location>
        <begin position="12"/>
        <end position="29"/>
    </location>
</feature>
<evidence type="ECO:0000256" key="1">
    <source>
        <dbReference type="SAM" id="Phobius"/>
    </source>
</evidence>
<dbReference type="EMBL" id="CP051140">
    <property type="protein sequence ID" value="QIW96802.1"/>
    <property type="molecule type" value="Genomic_DNA"/>
</dbReference>
<keyword evidence="1" id="KW-0472">Membrane</keyword>
<gene>
    <name evidence="2" type="ORF">AMS68_002320</name>
</gene>
<dbReference type="Gene3D" id="3.40.50.150">
    <property type="entry name" value="Vaccinia Virus protein VP39"/>
    <property type="match status" value="1"/>
</dbReference>
<organism evidence="2 3">
    <name type="scientific">Peltaster fructicola</name>
    <dbReference type="NCBI Taxonomy" id="286661"/>
    <lineage>
        <taxon>Eukaryota</taxon>
        <taxon>Fungi</taxon>
        <taxon>Dikarya</taxon>
        <taxon>Ascomycota</taxon>
        <taxon>Pezizomycotina</taxon>
        <taxon>Dothideomycetes</taxon>
        <taxon>Dothideomycetes incertae sedis</taxon>
        <taxon>Peltaster</taxon>
    </lineage>
</organism>
<dbReference type="AlphaFoldDB" id="A0A6H0XQ22"/>
<protein>
    <recommendedName>
        <fullName evidence="4">Methyltransferase domain-containing protein</fullName>
    </recommendedName>
</protein>
<name>A0A6H0XQ22_9PEZI</name>
<dbReference type="SUPFAM" id="SSF53335">
    <property type="entry name" value="S-adenosyl-L-methionine-dependent methyltransferases"/>
    <property type="match status" value="1"/>
</dbReference>
<accession>A0A6H0XQ22</accession>
<sequence>MALRDGSKHRWPAFIATTVGLLIVVGIFFRSRGQLPESATKYWPLGHAAQEAEHGFSLLPPVKQDAADFYIIALQYGSDKVVDHSYQDMYEKYLPKLRYDKIKLLEIGMGCDMSHGPGPSYHLWLEYLPNVELYFLENDAACAEQWAHKTTGATVITGNQADPAVLAKLVQEHGNDFDIIIDAGGRMMVQQQTSLEHLWKAVKPGGMYFCEDLQTSYWPKYGGGETAVAEGRITMMQYIYLMIEDLTWGARRIDFQDADKVMSIDCSREICSIFKRKG</sequence>
<evidence type="ECO:0008006" key="4">
    <source>
        <dbReference type="Google" id="ProtNLM"/>
    </source>
</evidence>